<dbReference type="Pfam" id="PF13102">
    <property type="entry name" value="Phage_int_SAM_5"/>
    <property type="match status" value="1"/>
</dbReference>
<dbReference type="GO" id="GO:0003677">
    <property type="term" value="F:DNA binding"/>
    <property type="evidence" value="ECO:0007669"/>
    <property type="project" value="UniProtKB-KW"/>
</dbReference>
<dbReference type="InterPro" id="IPR013762">
    <property type="entry name" value="Integrase-like_cat_sf"/>
</dbReference>
<evidence type="ECO:0000256" key="2">
    <source>
        <dbReference type="ARBA" id="ARBA00023125"/>
    </source>
</evidence>
<dbReference type="AlphaFoldDB" id="A0A1I0S6C7"/>
<dbReference type="InterPro" id="IPR035386">
    <property type="entry name" value="Arm-DNA-bind_5"/>
</dbReference>
<dbReference type="Gene3D" id="1.10.150.130">
    <property type="match status" value="1"/>
</dbReference>
<dbReference type="Pfam" id="PF17293">
    <property type="entry name" value="Arm-DNA-bind_5"/>
    <property type="match status" value="1"/>
</dbReference>
<dbReference type="GO" id="GO:0015074">
    <property type="term" value="P:DNA integration"/>
    <property type="evidence" value="ECO:0007669"/>
    <property type="project" value="InterPro"/>
</dbReference>
<keyword evidence="6" id="KW-1185">Reference proteome</keyword>
<dbReference type="CDD" id="cd01185">
    <property type="entry name" value="INTN1_C_like"/>
    <property type="match status" value="1"/>
</dbReference>
<dbReference type="InterPro" id="IPR025269">
    <property type="entry name" value="SAM-like_dom"/>
</dbReference>
<comment type="similarity">
    <text evidence="1">Belongs to the 'phage' integrase family.</text>
</comment>
<evidence type="ECO:0000313" key="6">
    <source>
        <dbReference type="Proteomes" id="UP000199469"/>
    </source>
</evidence>
<feature type="domain" description="Tyr recombinase" evidence="4">
    <location>
        <begin position="216"/>
        <end position="404"/>
    </location>
</feature>
<sequence>MNNHATIKVVMGSKPLSDGQYLVYLRITKNRRKKEISIGLKGFKEHFDSEQFIKPHPNFKIENSFIIKQKYEALSIIRNFQLNDEDFTLESFERKFRGMPETNDNFFDFTEEIITEMEQSDRLGNARAYREAKESLLKFINDNHSGKTTLKFKELTPELLEKYEVYMRSKGNENGGMAFKMRQIRAIFNKAINRKIISQDIYPFKYYKVSKLKAKPNKRALTVEDFKKLKDVNLLQFPHLMEAYNYFMFSFYTRGMNFVDMMYLKKSDIVNDRLYYTRAKTKGRFNIEIVDKAQEIIDFYKDKTKNTSYVFPILLSDDMTPKQIEYRKHKVLSRYNRKLGEIAKIAGVESHVTSYVARHSFATILKKKGTSTDLISELMGHSNVQITMTYLKEFDDEELDNANRRLLDL</sequence>
<dbReference type="EMBL" id="FOIU01000006">
    <property type="protein sequence ID" value="SEW49589.1"/>
    <property type="molecule type" value="Genomic_DNA"/>
</dbReference>
<dbReference type="Pfam" id="PF00589">
    <property type="entry name" value="Phage_integrase"/>
    <property type="match status" value="1"/>
</dbReference>
<evidence type="ECO:0000256" key="3">
    <source>
        <dbReference type="ARBA" id="ARBA00023172"/>
    </source>
</evidence>
<gene>
    <name evidence="5" type="ORF">SAMN05421841_4256</name>
</gene>
<dbReference type="Proteomes" id="UP000199469">
    <property type="component" value="Unassembled WGS sequence"/>
</dbReference>
<dbReference type="PANTHER" id="PTHR30349:SF64">
    <property type="entry name" value="PROPHAGE INTEGRASE INTD-RELATED"/>
    <property type="match status" value="1"/>
</dbReference>
<dbReference type="InterPro" id="IPR010998">
    <property type="entry name" value="Integrase_recombinase_N"/>
</dbReference>
<dbReference type="InterPro" id="IPR011010">
    <property type="entry name" value="DNA_brk_join_enz"/>
</dbReference>
<dbReference type="OrthoDB" id="1094492at2"/>
<protein>
    <submittedName>
        <fullName evidence="5">Site-specific recombinase XerD</fullName>
    </submittedName>
</protein>
<organism evidence="5 6">
    <name type="scientific">Chryseobacterium wanjuense</name>
    <dbReference type="NCBI Taxonomy" id="356305"/>
    <lineage>
        <taxon>Bacteria</taxon>
        <taxon>Pseudomonadati</taxon>
        <taxon>Bacteroidota</taxon>
        <taxon>Flavobacteriia</taxon>
        <taxon>Flavobacteriales</taxon>
        <taxon>Weeksellaceae</taxon>
        <taxon>Chryseobacterium group</taxon>
        <taxon>Chryseobacterium</taxon>
    </lineage>
</organism>
<dbReference type="STRING" id="356305.SAMN05421841_4256"/>
<keyword evidence="2" id="KW-0238">DNA-binding</keyword>
<dbReference type="GO" id="GO:0006310">
    <property type="term" value="P:DNA recombination"/>
    <property type="evidence" value="ECO:0007669"/>
    <property type="project" value="UniProtKB-KW"/>
</dbReference>
<evidence type="ECO:0000313" key="5">
    <source>
        <dbReference type="EMBL" id="SEW49589.1"/>
    </source>
</evidence>
<proteinExistence type="inferred from homology"/>
<dbReference type="PANTHER" id="PTHR30349">
    <property type="entry name" value="PHAGE INTEGRASE-RELATED"/>
    <property type="match status" value="1"/>
</dbReference>
<name>A0A1I0S6C7_9FLAO</name>
<dbReference type="SUPFAM" id="SSF56349">
    <property type="entry name" value="DNA breaking-rejoining enzymes"/>
    <property type="match status" value="1"/>
</dbReference>
<dbReference type="RefSeq" id="WP_089796275.1">
    <property type="nucleotide sequence ID" value="NZ_FOIU01000006.1"/>
</dbReference>
<accession>A0A1I0S6C7</accession>
<evidence type="ECO:0000256" key="1">
    <source>
        <dbReference type="ARBA" id="ARBA00008857"/>
    </source>
</evidence>
<keyword evidence="3" id="KW-0233">DNA recombination</keyword>
<dbReference type="PROSITE" id="PS51898">
    <property type="entry name" value="TYR_RECOMBINASE"/>
    <property type="match status" value="1"/>
</dbReference>
<dbReference type="Gene3D" id="1.10.443.10">
    <property type="entry name" value="Intergrase catalytic core"/>
    <property type="match status" value="1"/>
</dbReference>
<evidence type="ECO:0000259" key="4">
    <source>
        <dbReference type="PROSITE" id="PS51898"/>
    </source>
</evidence>
<dbReference type="InterPro" id="IPR050090">
    <property type="entry name" value="Tyrosine_recombinase_XerCD"/>
</dbReference>
<reference evidence="6" key="1">
    <citation type="submission" date="2016-10" db="EMBL/GenBank/DDBJ databases">
        <authorList>
            <person name="Varghese N."/>
            <person name="Submissions S."/>
        </authorList>
    </citation>
    <scope>NUCLEOTIDE SEQUENCE [LARGE SCALE GENOMIC DNA]</scope>
    <source>
        <strain evidence="6">DSM 17724</strain>
    </source>
</reference>
<dbReference type="InterPro" id="IPR002104">
    <property type="entry name" value="Integrase_catalytic"/>
</dbReference>